<evidence type="ECO:0000256" key="6">
    <source>
        <dbReference type="ARBA" id="ARBA00049043"/>
    </source>
</evidence>
<dbReference type="KEGG" id="mbak:MSBR3_0970"/>
<accession>A0A0E3SLC6</accession>
<feature type="binding site" evidence="7">
    <location>
        <position position="402"/>
    </location>
    <ligand>
        <name>substrate</name>
    </ligand>
</feature>
<comment type="function">
    <text evidence="7">Transfers an acetyl group from acetyl-CoA to L-homoserine, forming acetyl-L-homoserine.</text>
</comment>
<dbReference type="GO" id="GO:0004414">
    <property type="term" value="F:homoserine O-acetyltransferase activity"/>
    <property type="evidence" value="ECO:0007669"/>
    <property type="project" value="UniProtKB-UniRule"/>
</dbReference>
<dbReference type="NCBIfam" id="TIGR01392">
    <property type="entry name" value="homoserO_Ac_trn"/>
    <property type="match status" value="1"/>
</dbReference>
<dbReference type="InterPro" id="IPR000644">
    <property type="entry name" value="CBS_dom"/>
</dbReference>
<dbReference type="HAMAP" id="MF_00296">
    <property type="entry name" value="MetX_acyltransf"/>
    <property type="match status" value="1"/>
</dbReference>
<dbReference type="GO" id="GO:0005737">
    <property type="term" value="C:cytoplasm"/>
    <property type="evidence" value="ECO:0007669"/>
    <property type="project" value="UniProtKB-SubCell"/>
</dbReference>
<comment type="caution">
    <text evidence="7">Lacks conserved residue(s) required for the propagation of feature annotation.</text>
</comment>
<dbReference type="PANTHER" id="PTHR32268">
    <property type="entry name" value="HOMOSERINE O-ACETYLTRANSFERASE"/>
    <property type="match status" value="1"/>
</dbReference>
<dbReference type="Proteomes" id="UP000033066">
    <property type="component" value="Chromosome"/>
</dbReference>
<reference evidence="10" key="1">
    <citation type="submission" date="2014-07" db="EMBL/GenBank/DDBJ databases">
        <title>Methanogenic archaea and the global carbon cycle.</title>
        <authorList>
            <person name="Henriksen J.R."/>
            <person name="Luke J."/>
            <person name="Reinhart S."/>
            <person name="Benedict M.N."/>
            <person name="Youngblut N.D."/>
            <person name="Metcalf M.E."/>
            <person name="Whitaker R.J."/>
            <person name="Metcalf W.W."/>
        </authorList>
    </citation>
    <scope>NUCLEOTIDE SEQUENCE [LARGE SCALE GENOMIC DNA]</scope>
    <source>
        <strain evidence="10">3</strain>
    </source>
</reference>
<dbReference type="InterPro" id="IPR008220">
    <property type="entry name" value="HAT_MetX-like"/>
</dbReference>
<dbReference type="Pfam" id="PF00561">
    <property type="entry name" value="Abhydrolase_1"/>
    <property type="match status" value="1"/>
</dbReference>
<keyword evidence="3" id="KW-0677">Repeat</keyword>
<keyword evidence="5 7" id="KW-0486">Methionine biosynthesis</keyword>
<keyword evidence="7 10" id="KW-0012">Acyltransferase</keyword>
<evidence type="ECO:0000256" key="4">
    <source>
        <dbReference type="ARBA" id="ARBA00023122"/>
    </source>
</evidence>
<dbReference type="InterPro" id="IPR029058">
    <property type="entry name" value="AB_hydrolase_fold"/>
</dbReference>
<dbReference type="RefSeq" id="WP_048106924.1">
    <property type="nucleotide sequence ID" value="NZ_CP009517.1"/>
</dbReference>
<feature type="active site" evidence="7">
    <location>
        <position position="401"/>
    </location>
</feature>
<feature type="active site" description="Nucleophile" evidence="7">
    <location>
        <position position="168"/>
    </location>
</feature>
<dbReference type="AlphaFoldDB" id="A0A0E3SLC6"/>
<dbReference type="PROSITE" id="PS51371">
    <property type="entry name" value="CBS"/>
    <property type="match status" value="2"/>
</dbReference>
<dbReference type="HOGENOM" id="CLU_028760_1_1_2"/>
<keyword evidence="2 7" id="KW-0808">Transferase</keyword>
<evidence type="ECO:0000256" key="5">
    <source>
        <dbReference type="ARBA" id="ARBA00023167"/>
    </source>
</evidence>
<dbReference type="Gene3D" id="3.10.580.10">
    <property type="entry name" value="CBS-domain"/>
    <property type="match status" value="1"/>
</dbReference>
<keyword evidence="7" id="KW-0963">Cytoplasm</keyword>
<dbReference type="EMBL" id="CP009517">
    <property type="protein sequence ID" value="AKB81548.1"/>
    <property type="molecule type" value="Genomic_DNA"/>
</dbReference>
<name>A0A0E3SLC6_METBA</name>
<comment type="subcellular location">
    <subcellularLocation>
        <location evidence="7">Cytoplasm</location>
    </subcellularLocation>
</comment>
<dbReference type="PANTHER" id="PTHR32268:SF11">
    <property type="entry name" value="HOMOSERINE O-ACETYLTRANSFERASE"/>
    <property type="match status" value="1"/>
</dbReference>
<dbReference type="Gene3D" id="3.40.50.1820">
    <property type="entry name" value="alpha/beta hydrolase"/>
    <property type="match status" value="1"/>
</dbReference>
<dbReference type="UniPathway" id="UPA00051">
    <property type="reaction ID" value="UER00074"/>
</dbReference>
<feature type="binding site" evidence="7">
    <location>
        <position position="237"/>
    </location>
    <ligand>
        <name>substrate</name>
    </ligand>
</feature>
<comment type="subunit">
    <text evidence="7">Homodimer.</text>
</comment>
<keyword evidence="1 7" id="KW-0028">Amino-acid biosynthesis</keyword>
<evidence type="ECO:0000256" key="7">
    <source>
        <dbReference type="HAMAP-Rule" id="MF_00296"/>
    </source>
</evidence>
<comment type="catalytic activity">
    <reaction evidence="6 7">
        <text>L-homoserine + acetyl-CoA = O-acetyl-L-homoserine + CoA</text>
        <dbReference type="Rhea" id="RHEA:13701"/>
        <dbReference type="ChEBI" id="CHEBI:57287"/>
        <dbReference type="ChEBI" id="CHEBI:57288"/>
        <dbReference type="ChEBI" id="CHEBI:57476"/>
        <dbReference type="ChEBI" id="CHEBI:57716"/>
        <dbReference type="EC" id="2.3.1.31"/>
    </reaction>
</comment>
<evidence type="ECO:0000259" key="9">
    <source>
        <dbReference type="PROSITE" id="PS51371"/>
    </source>
</evidence>
<feature type="domain" description="CBS" evidence="9">
    <location>
        <begin position="428"/>
        <end position="487"/>
    </location>
</feature>
<evidence type="ECO:0000256" key="3">
    <source>
        <dbReference type="ARBA" id="ARBA00022737"/>
    </source>
</evidence>
<dbReference type="NCBIfam" id="NF001209">
    <property type="entry name" value="PRK00175.1"/>
    <property type="match status" value="1"/>
</dbReference>
<dbReference type="GO" id="GO:0009092">
    <property type="term" value="P:homoserine metabolic process"/>
    <property type="evidence" value="ECO:0007669"/>
    <property type="project" value="TreeGrafter"/>
</dbReference>
<dbReference type="GO" id="GO:0009086">
    <property type="term" value="P:methionine biosynthetic process"/>
    <property type="evidence" value="ECO:0007669"/>
    <property type="project" value="UniProtKB-UniRule"/>
</dbReference>
<proteinExistence type="inferred from homology"/>
<dbReference type="InterPro" id="IPR046342">
    <property type="entry name" value="CBS_dom_sf"/>
</dbReference>
<dbReference type="SMART" id="SM00116">
    <property type="entry name" value="CBS"/>
    <property type="match status" value="2"/>
</dbReference>
<evidence type="ECO:0000256" key="1">
    <source>
        <dbReference type="ARBA" id="ARBA00022605"/>
    </source>
</evidence>
<dbReference type="GeneID" id="24788465"/>
<dbReference type="CDD" id="cd04605">
    <property type="entry name" value="CBS_pair_arch_MET2_assoc"/>
    <property type="match status" value="1"/>
</dbReference>
<dbReference type="EC" id="2.3.1.31" evidence="7"/>
<feature type="active site" evidence="7">
    <location>
        <position position="368"/>
    </location>
</feature>
<protein>
    <recommendedName>
        <fullName evidence="7">Homoserine O-acetyltransferase</fullName>
        <shortName evidence="7">HAT</shortName>
        <ecNumber evidence="7">2.3.1.31</ecNumber>
    </recommendedName>
    <alternativeName>
        <fullName evidence="7">Homoserine transacetylase</fullName>
        <shortName evidence="7">HTA</shortName>
    </alternativeName>
</protein>
<dbReference type="InterPro" id="IPR000073">
    <property type="entry name" value="AB_hydrolase_1"/>
</dbReference>
<dbReference type="PATRIC" id="fig|1434107.4.peg.1276"/>
<dbReference type="STRING" id="1434107.MSBR3_0970"/>
<dbReference type="OrthoDB" id="295172at2157"/>
<keyword evidence="11" id="KW-1185">Reference proteome</keyword>
<feature type="domain" description="CBS" evidence="9">
    <location>
        <begin position="489"/>
        <end position="543"/>
    </location>
</feature>
<evidence type="ECO:0000256" key="2">
    <source>
        <dbReference type="ARBA" id="ARBA00022679"/>
    </source>
</evidence>
<dbReference type="Pfam" id="PF00571">
    <property type="entry name" value="CBS"/>
    <property type="match status" value="2"/>
</dbReference>
<sequence length="543" mass="59698">MEIPTQVPHFKNLFSGKKGQNLGIVSSMNYEIPGIFKLESGKTLSHVRIEYEMYGKMNQDKSNVILICHALTGDAHAAGFHAGDKKPGWWNIVIGPNKAFDTEKYCIICSNIIGGCKGSTGPSSISPETGKPYGISFPILTIADMVNAQKKLVEHLGVKQLFAVAGGSMGGMQVLQWTVSYPEMVKKAIAIATTASTTPQQIAFGAIGRKAITDDPKWNGGNYYGKKIPAQGLALARMIGHITYLSDASMQKKFGRAQQEKADPDLSKIHLEAPSETSSRISSEALSETYSEVSSETYSEIFPDNFSNFQVESYLNHQGDTFTKRFDANSYLYITKAVDFFDLSENGSLIEGFSGVTAKYLVISITSDWLYPPYQSQEIVSALTANGVDAKYEEIRSQYGHDAFLLEEGQLNYLIRGFLSQILVSDIMYQNFYSVSRHETIENASTLMVKKKVNHLPVVSEDGKLEGIVTSWDITKAVACKITELDEIITRDVKYVFSGDKIETASSIMEDYSISALPVIDSENRVIGMVTSESISALIGKFG</sequence>
<evidence type="ECO:0000313" key="11">
    <source>
        <dbReference type="Proteomes" id="UP000033066"/>
    </source>
</evidence>
<comment type="similarity">
    <text evidence="7">Belongs to the AB hydrolase superfamily. MetX family.</text>
</comment>
<gene>
    <name evidence="7" type="primary">metXA</name>
    <name evidence="10" type="ORF">MSBR3_0970</name>
</gene>
<dbReference type="SUPFAM" id="SSF53474">
    <property type="entry name" value="alpha/beta-Hydrolases"/>
    <property type="match status" value="1"/>
</dbReference>
<dbReference type="SUPFAM" id="SSF54631">
    <property type="entry name" value="CBS-domain pair"/>
    <property type="match status" value="1"/>
</dbReference>
<evidence type="ECO:0000256" key="8">
    <source>
        <dbReference type="PROSITE-ProRule" id="PRU00703"/>
    </source>
</evidence>
<keyword evidence="4 8" id="KW-0129">CBS domain</keyword>
<organism evidence="10 11">
    <name type="scientific">Methanosarcina barkeri 3</name>
    <dbReference type="NCBI Taxonomy" id="1434107"/>
    <lineage>
        <taxon>Archaea</taxon>
        <taxon>Methanobacteriati</taxon>
        <taxon>Methanobacteriota</taxon>
        <taxon>Stenosarchaea group</taxon>
        <taxon>Methanomicrobia</taxon>
        <taxon>Methanosarcinales</taxon>
        <taxon>Methanosarcinaceae</taxon>
        <taxon>Methanosarcina</taxon>
    </lineage>
</organism>
<comment type="pathway">
    <text evidence="7">Amino-acid biosynthesis; L-methionine biosynthesis via de novo pathway; O-acetyl-L-homoserine from L-homoserine: step 1/1.</text>
</comment>
<evidence type="ECO:0000313" key="10">
    <source>
        <dbReference type="EMBL" id="AKB81548.1"/>
    </source>
</evidence>